<dbReference type="InterPro" id="IPR018794">
    <property type="entry name" value="UPF0538"/>
</dbReference>
<dbReference type="Proteomes" id="UP001162090">
    <property type="component" value="Chromosome 11"/>
</dbReference>
<reference evidence="2" key="1">
    <citation type="submission" date="2022-10" db="EMBL/GenBank/DDBJ databases">
        <authorList>
            <person name="Byrne P K."/>
        </authorList>
    </citation>
    <scope>NUCLEOTIDE SEQUENCE</scope>
    <source>
        <strain evidence="2">CBS7001</strain>
    </source>
</reference>
<dbReference type="AlphaFoldDB" id="A0AA35J1Q1"/>
<accession>A0AA35J1Q1</accession>
<dbReference type="EMBL" id="OX365922">
    <property type="protein sequence ID" value="CAI4045556.1"/>
    <property type="molecule type" value="Genomic_DNA"/>
</dbReference>
<sequence length="156" mass="18595">MEPTKRLKMTTTTYKDYDMEEPLTSNARPLKNSVITIRIIKSFPYRNVKNIVLHDYNLAEKTARDLFNDVLNKIQSEGSLRPFRNVKYDTLKIYTHAHGSKTVNLVINFDHDDDWILDLEDDKKKLFKYGIENETEISVFNKDDYLRFKENPEEKW</sequence>
<comment type="similarity">
    <text evidence="1">Belongs to the UPF0538 family.</text>
</comment>
<protein>
    <recommendedName>
        <fullName evidence="4">Altered inheritance rate of mitochondria protein 29</fullName>
    </recommendedName>
</protein>
<proteinExistence type="inferred from homology"/>
<dbReference type="PANTHER" id="PTHR18444:SF9">
    <property type="entry name" value="UPF0538 PROTEIN C2ORF76"/>
    <property type="match status" value="1"/>
</dbReference>
<name>A0AA35J1Q1_SACUV</name>
<evidence type="ECO:0000313" key="2">
    <source>
        <dbReference type="EMBL" id="CAI4045556.1"/>
    </source>
</evidence>
<evidence type="ECO:0000256" key="1">
    <source>
        <dbReference type="ARBA" id="ARBA00007176"/>
    </source>
</evidence>
<gene>
    <name evidence="2" type="primary">SUVC11G2850</name>
    <name evidence="2" type="ORF">SUVC_11G2850</name>
</gene>
<dbReference type="Pfam" id="PF10209">
    <property type="entry name" value="DUF2340"/>
    <property type="match status" value="1"/>
</dbReference>
<evidence type="ECO:0000313" key="3">
    <source>
        <dbReference type="Proteomes" id="UP001162090"/>
    </source>
</evidence>
<dbReference type="PANTHER" id="PTHR18444">
    <property type="entry name" value="UPF0538 FAMILY MEMBER"/>
    <property type="match status" value="1"/>
</dbReference>
<organism evidence="2 3">
    <name type="scientific">Saccharomyces uvarum</name>
    <name type="common">Yeast</name>
    <name type="synonym">Saccharomyces bayanus var. uvarum</name>
    <dbReference type="NCBI Taxonomy" id="230603"/>
    <lineage>
        <taxon>Eukaryota</taxon>
        <taxon>Fungi</taxon>
        <taxon>Dikarya</taxon>
        <taxon>Ascomycota</taxon>
        <taxon>Saccharomycotina</taxon>
        <taxon>Saccharomycetes</taxon>
        <taxon>Saccharomycetales</taxon>
        <taxon>Saccharomycetaceae</taxon>
        <taxon>Saccharomyces</taxon>
    </lineage>
</organism>
<evidence type="ECO:0008006" key="4">
    <source>
        <dbReference type="Google" id="ProtNLM"/>
    </source>
</evidence>